<dbReference type="Proteomes" id="UP000075714">
    <property type="component" value="Unassembled WGS sequence"/>
</dbReference>
<dbReference type="EMBL" id="LSYV01000010">
    <property type="protein sequence ID" value="KXZ52432.1"/>
    <property type="molecule type" value="Genomic_DNA"/>
</dbReference>
<keyword evidence="5" id="KW-1185">Reference proteome</keyword>
<dbReference type="OrthoDB" id="550454at2759"/>
<sequence length="367" mass="36190">MAASAPADFSHVHGSRPGSRASSPALDVNAPAFTPTAAAAATGVGAGSGAGATQAMRSGSAAPPPAGAPAAPPAPPQAYIGSGGGGGYDATAADTRRPPRPPPLNIPRDSIATDPSAGGAAIDMYPYAPPVGGDTSHRERRHSAASYSSAAGVPEAGGGAATAGDAGGGAGGVSPSSLSHMVDFINHHKLAGNRPVYAAPGGGDGGPSRGGMHGRGGPFHHPHERDPKWVQPSGPRRPGEGVENEEQGIVSAEKTPQGMILRITLLAAGFVIGPSGSSVREIMRVTGCDIKSWTENRTAQQLLAAAPGGGGGGSGGGGAPSSRRPCRMVVVEGEEGAVLQAVNVIVAAVDRYKDLCEGRYQAAGAWG</sequence>
<dbReference type="InterPro" id="IPR004087">
    <property type="entry name" value="KH_dom"/>
</dbReference>
<dbReference type="SUPFAM" id="SSF54791">
    <property type="entry name" value="Eukaryotic type KH-domain (KH-domain type I)"/>
    <property type="match status" value="1"/>
</dbReference>
<evidence type="ECO:0000256" key="1">
    <source>
        <dbReference type="PROSITE-ProRule" id="PRU00117"/>
    </source>
</evidence>
<feature type="compositionally biased region" description="Gly residues" evidence="2">
    <location>
        <begin position="155"/>
        <end position="172"/>
    </location>
</feature>
<dbReference type="GO" id="GO:0003723">
    <property type="term" value="F:RNA binding"/>
    <property type="evidence" value="ECO:0007669"/>
    <property type="project" value="UniProtKB-UniRule"/>
</dbReference>
<accession>A0A150GRP6</accession>
<feature type="compositionally biased region" description="Gly residues" evidence="2">
    <location>
        <begin position="307"/>
        <end position="319"/>
    </location>
</feature>
<dbReference type="PROSITE" id="PS50084">
    <property type="entry name" value="KH_TYPE_1"/>
    <property type="match status" value="1"/>
</dbReference>
<feature type="region of interest" description="Disordered" evidence="2">
    <location>
        <begin position="1"/>
        <end position="28"/>
    </location>
</feature>
<organism evidence="4 5">
    <name type="scientific">Gonium pectorale</name>
    <name type="common">Green alga</name>
    <dbReference type="NCBI Taxonomy" id="33097"/>
    <lineage>
        <taxon>Eukaryota</taxon>
        <taxon>Viridiplantae</taxon>
        <taxon>Chlorophyta</taxon>
        <taxon>core chlorophytes</taxon>
        <taxon>Chlorophyceae</taxon>
        <taxon>CS clade</taxon>
        <taxon>Chlamydomonadales</taxon>
        <taxon>Volvocaceae</taxon>
        <taxon>Gonium</taxon>
    </lineage>
</organism>
<dbReference type="InterPro" id="IPR004088">
    <property type="entry name" value="KH_dom_type_1"/>
</dbReference>
<feature type="domain" description="K Homology" evidence="3">
    <location>
        <begin position="255"/>
        <end position="350"/>
    </location>
</feature>
<feature type="region of interest" description="Disordered" evidence="2">
    <location>
        <begin position="199"/>
        <end position="249"/>
    </location>
</feature>
<feature type="compositionally biased region" description="Gly residues" evidence="2">
    <location>
        <begin position="200"/>
        <end position="217"/>
    </location>
</feature>
<keyword evidence="1" id="KW-0694">RNA-binding</keyword>
<gene>
    <name evidence="4" type="ORF">GPECTOR_9g476</name>
</gene>
<feature type="compositionally biased region" description="Low complexity" evidence="2">
    <location>
        <begin position="144"/>
        <end position="154"/>
    </location>
</feature>
<dbReference type="InterPro" id="IPR036612">
    <property type="entry name" value="KH_dom_type_1_sf"/>
</dbReference>
<evidence type="ECO:0000313" key="4">
    <source>
        <dbReference type="EMBL" id="KXZ52432.1"/>
    </source>
</evidence>
<comment type="caution">
    <text evidence="4">The sequence shown here is derived from an EMBL/GenBank/DDBJ whole genome shotgun (WGS) entry which is preliminary data.</text>
</comment>
<evidence type="ECO:0000256" key="2">
    <source>
        <dbReference type="SAM" id="MobiDB-lite"/>
    </source>
</evidence>
<evidence type="ECO:0000313" key="5">
    <source>
        <dbReference type="Proteomes" id="UP000075714"/>
    </source>
</evidence>
<proteinExistence type="predicted"/>
<reference evidence="5" key="1">
    <citation type="journal article" date="2016" name="Nat. Commun.">
        <title>The Gonium pectorale genome demonstrates co-option of cell cycle regulation during the evolution of multicellularity.</title>
        <authorList>
            <person name="Hanschen E.R."/>
            <person name="Marriage T.N."/>
            <person name="Ferris P.J."/>
            <person name="Hamaji T."/>
            <person name="Toyoda A."/>
            <person name="Fujiyama A."/>
            <person name="Neme R."/>
            <person name="Noguchi H."/>
            <person name="Minakuchi Y."/>
            <person name="Suzuki M."/>
            <person name="Kawai-Toyooka H."/>
            <person name="Smith D.R."/>
            <person name="Sparks H."/>
            <person name="Anderson J."/>
            <person name="Bakaric R."/>
            <person name="Luria V."/>
            <person name="Karger A."/>
            <person name="Kirschner M.W."/>
            <person name="Durand P.M."/>
            <person name="Michod R.E."/>
            <person name="Nozaki H."/>
            <person name="Olson B.J."/>
        </authorList>
    </citation>
    <scope>NUCLEOTIDE SEQUENCE [LARGE SCALE GENOMIC DNA]</scope>
    <source>
        <strain evidence="5">NIES-2863</strain>
    </source>
</reference>
<dbReference type="STRING" id="33097.A0A150GRP6"/>
<dbReference type="Pfam" id="PF00013">
    <property type="entry name" value="KH_1"/>
    <property type="match status" value="1"/>
</dbReference>
<dbReference type="AlphaFoldDB" id="A0A150GRP6"/>
<feature type="region of interest" description="Disordered" evidence="2">
    <location>
        <begin position="42"/>
        <end position="174"/>
    </location>
</feature>
<evidence type="ECO:0000259" key="3">
    <source>
        <dbReference type="SMART" id="SM00322"/>
    </source>
</evidence>
<name>A0A150GRP6_GONPE</name>
<protein>
    <recommendedName>
        <fullName evidence="3">K Homology domain-containing protein</fullName>
    </recommendedName>
</protein>
<feature type="compositionally biased region" description="Pro residues" evidence="2">
    <location>
        <begin position="62"/>
        <end position="76"/>
    </location>
</feature>
<feature type="region of interest" description="Disordered" evidence="2">
    <location>
        <begin position="304"/>
        <end position="324"/>
    </location>
</feature>
<dbReference type="Gene3D" id="3.30.1370.10">
    <property type="entry name" value="K Homology domain, type 1"/>
    <property type="match status" value="1"/>
</dbReference>
<dbReference type="SMART" id="SM00322">
    <property type="entry name" value="KH"/>
    <property type="match status" value="1"/>
</dbReference>